<dbReference type="SUPFAM" id="SSF109854">
    <property type="entry name" value="DinB/YfiT-like putative metalloenzymes"/>
    <property type="match status" value="1"/>
</dbReference>
<dbReference type="Proteomes" id="UP000587942">
    <property type="component" value="Unassembled WGS sequence"/>
</dbReference>
<name>A0A846TG98_9BACI</name>
<sequence length="149" mass="16857">MSELLFKQFELTRGSFLKSIEGITAEQASVQPKGFNNTIHWHIGHVLTVTEQFMMGYPKKSSHLPANYIECFGNGTRPSEWTGDVPSVDVLRDQLKVQLGRIKEVPASMLDEKLKKPFLGLETFGELANMALFHEAYHLGQIHAMRKLV</sequence>
<accession>A0A846TG98</accession>
<proteinExistence type="predicted"/>
<dbReference type="AlphaFoldDB" id="A0A846TG98"/>
<dbReference type="RefSeq" id="WP_167833990.1">
    <property type="nucleotide sequence ID" value="NZ_JAAVUM010000017.1"/>
</dbReference>
<dbReference type="Gene3D" id="1.20.120.450">
    <property type="entry name" value="dinb family like domain"/>
    <property type="match status" value="1"/>
</dbReference>
<reference evidence="2 3" key="1">
    <citation type="submission" date="2020-03" db="EMBL/GenBank/DDBJ databases">
        <authorList>
            <person name="Sun Q."/>
        </authorList>
    </citation>
    <scope>NUCLEOTIDE SEQUENCE [LARGE SCALE GENOMIC DNA]</scope>
    <source>
        <strain evidence="2 3">KACC 21451</strain>
    </source>
</reference>
<evidence type="ECO:0000313" key="3">
    <source>
        <dbReference type="Proteomes" id="UP000587942"/>
    </source>
</evidence>
<dbReference type="InterPro" id="IPR024775">
    <property type="entry name" value="DinB-like"/>
</dbReference>
<protein>
    <submittedName>
        <fullName evidence="2">DinB family protein</fullName>
    </submittedName>
</protein>
<dbReference type="InterPro" id="IPR034660">
    <property type="entry name" value="DinB/YfiT-like"/>
</dbReference>
<dbReference type="Pfam" id="PF12867">
    <property type="entry name" value="DinB_2"/>
    <property type="match status" value="1"/>
</dbReference>
<evidence type="ECO:0000259" key="1">
    <source>
        <dbReference type="Pfam" id="PF12867"/>
    </source>
</evidence>
<dbReference type="EMBL" id="JAAVUM010000017">
    <property type="protein sequence ID" value="NKE07533.1"/>
    <property type="molecule type" value="Genomic_DNA"/>
</dbReference>
<gene>
    <name evidence="2" type="ORF">GWK17_18965</name>
</gene>
<comment type="caution">
    <text evidence="2">The sequence shown here is derived from an EMBL/GenBank/DDBJ whole genome shotgun (WGS) entry which is preliminary data.</text>
</comment>
<organism evidence="2 3">
    <name type="scientific">Mesobacillus selenatarsenatis</name>
    <dbReference type="NCBI Taxonomy" id="388741"/>
    <lineage>
        <taxon>Bacteria</taxon>
        <taxon>Bacillati</taxon>
        <taxon>Bacillota</taxon>
        <taxon>Bacilli</taxon>
        <taxon>Bacillales</taxon>
        <taxon>Bacillaceae</taxon>
        <taxon>Mesobacillus</taxon>
    </lineage>
</organism>
<feature type="domain" description="DinB-like" evidence="1">
    <location>
        <begin position="8"/>
        <end position="142"/>
    </location>
</feature>
<evidence type="ECO:0000313" key="2">
    <source>
        <dbReference type="EMBL" id="NKE07533.1"/>
    </source>
</evidence>